<dbReference type="InterPro" id="IPR006600">
    <property type="entry name" value="HTH_CenpB_DNA-bd_dom"/>
</dbReference>
<gene>
    <name evidence="4" type="primary">LOC107921438</name>
</gene>
<dbReference type="STRING" id="3635.A0A1U8L165"/>
<dbReference type="PANTHER" id="PTHR19303">
    <property type="entry name" value="TRANSPOSON"/>
    <property type="match status" value="1"/>
</dbReference>
<feature type="domain" description="HTH CENPB-type" evidence="2">
    <location>
        <begin position="1"/>
        <end position="29"/>
    </location>
</feature>
<protein>
    <submittedName>
        <fullName evidence="4">CENP-B homolog protein 2-like</fullName>
    </submittedName>
</protein>
<dbReference type="InterPro" id="IPR004875">
    <property type="entry name" value="DDE_SF_endonuclease_dom"/>
</dbReference>
<evidence type="ECO:0000313" key="4">
    <source>
        <dbReference type="RefSeq" id="XP_016706779.1"/>
    </source>
</evidence>
<reference evidence="3" key="1">
    <citation type="journal article" date="2020" name="Nat. Genet.">
        <title>Genomic diversifications of five Gossypium allopolyploid species and their impact on cotton improvement.</title>
        <authorList>
            <person name="Chen Z.J."/>
            <person name="Sreedasyam A."/>
            <person name="Ando A."/>
            <person name="Song Q."/>
            <person name="De Santiago L.M."/>
            <person name="Hulse-Kemp A.M."/>
            <person name="Ding M."/>
            <person name="Ye W."/>
            <person name="Kirkbride R.C."/>
            <person name="Jenkins J."/>
            <person name="Plott C."/>
            <person name="Lovell J."/>
            <person name="Lin Y.M."/>
            <person name="Vaughn R."/>
            <person name="Liu B."/>
            <person name="Simpson S."/>
            <person name="Scheffler B.E."/>
            <person name="Wen L."/>
            <person name="Saski C.A."/>
            <person name="Grover C.E."/>
            <person name="Hu G."/>
            <person name="Conover J.L."/>
            <person name="Carlson J.W."/>
            <person name="Shu S."/>
            <person name="Boston L.B."/>
            <person name="Williams M."/>
            <person name="Peterson D.G."/>
            <person name="McGee K."/>
            <person name="Jones D.C."/>
            <person name="Wendel J.F."/>
            <person name="Stelly D.M."/>
            <person name="Grimwood J."/>
            <person name="Schmutz J."/>
        </authorList>
    </citation>
    <scope>NUCLEOTIDE SEQUENCE [LARGE SCALE GENOMIC DNA]</scope>
    <source>
        <strain evidence="3">cv. TM-1</strain>
    </source>
</reference>
<proteinExistence type="predicted"/>
<dbReference type="RefSeq" id="XP_016706779.1">
    <property type="nucleotide sequence ID" value="XM_016851290.1"/>
</dbReference>
<dbReference type="SMR" id="A0A1U8L165"/>
<evidence type="ECO:0000259" key="2">
    <source>
        <dbReference type="PROSITE" id="PS51253"/>
    </source>
</evidence>
<reference evidence="4" key="2">
    <citation type="submission" date="2025-08" db="UniProtKB">
        <authorList>
            <consortium name="RefSeq"/>
        </authorList>
    </citation>
    <scope>IDENTIFICATION</scope>
</reference>
<evidence type="ECO:0000256" key="1">
    <source>
        <dbReference type="ARBA" id="ARBA00023125"/>
    </source>
</evidence>
<sequence length="318" mass="37028">MYGDANSEFNFSIGWLKRFKERHEIKSYRRFGESGSIVMENIKDALPQIRAKLENFDWKDIYNMDKTGLSYYKVPLWIIGKFANPICFIDNLNCHYRANKKAWMTGLLFQDFVRWFDARMTGRKVLLIVDNCPAHPKNLGREINLEKINVLNAIHFINVAWNIDVKPKTIANCFRQCKIRSKEDMPLEQEISDVEGIHKLKEVISDLHYRNVMDVEQILNYQSENESLMESPTDEEIIQGVIDVPANDEQDPNGNSVLPYVSPKETFLAVDSLKSYLIQHEKNIPDLVYGILKVKDEIVFDSHAKKKQLTIDAYFSKE</sequence>
<dbReference type="PaxDb" id="3635-A0A1U8L165"/>
<keyword evidence="3" id="KW-1185">Reference proteome</keyword>
<dbReference type="Pfam" id="PF03184">
    <property type="entry name" value="DDE_1"/>
    <property type="match status" value="2"/>
</dbReference>
<accession>A0A1U8L165</accession>
<name>A0A1U8L165_GOSHI</name>
<dbReference type="AlphaFoldDB" id="A0A1U8L165"/>
<dbReference type="GO" id="GO:0005634">
    <property type="term" value="C:nucleus"/>
    <property type="evidence" value="ECO:0007669"/>
    <property type="project" value="TreeGrafter"/>
</dbReference>
<dbReference type="PANTHER" id="PTHR19303:SF73">
    <property type="entry name" value="PROTEIN PDC2"/>
    <property type="match status" value="1"/>
</dbReference>
<dbReference type="GeneID" id="107921438"/>
<dbReference type="PROSITE" id="PS51253">
    <property type="entry name" value="HTH_CENPB"/>
    <property type="match status" value="1"/>
</dbReference>
<keyword evidence="1" id="KW-0238">DNA-binding</keyword>
<organism evidence="3 4">
    <name type="scientific">Gossypium hirsutum</name>
    <name type="common">Upland cotton</name>
    <name type="synonym">Gossypium mexicanum</name>
    <dbReference type="NCBI Taxonomy" id="3635"/>
    <lineage>
        <taxon>Eukaryota</taxon>
        <taxon>Viridiplantae</taxon>
        <taxon>Streptophyta</taxon>
        <taxon>Embryophyta</taxon>
        <taxon>Tracheophyta</taxon>
        <taxon>Spermatophyta</taxon>
        <taxon>Magnoliopsida</taxon>
        <taxon>eudicotyledons</taxon>
        <taxon>Gunneridae</taxon>
        <taxon>Pentapetalae</taxon>
        <taxon>rosids</taxon>
        <taxon>malvids</taxon>
        <taxon>Malvales</taxon>
        <taxon>Malvaceae</taxon>
        <taxon>Malvoideae</taxon>
        <taxon>Gossypium</taxon>
    </lineage>
</organism>
<dbReference type="KEGG" id="ghi:107921438"/>
<dbReference type="Proteomes" id="UP000818029">
    <property type="component" value="Chromosome A12"/>
</dbReference>
<dbReference type="GO" id="GO:0003677">
    <property type="term" value="F:DNA binding"/>
    <property type="evidence" value="ECO:0007669"/>
    <property type="project" value="UniProtKB-KW"/>
</dbReference>
<evidence type="ECO:0000313" key="3">
    <source>
        <dbReference type="Proteomes" id="UP000818029"/>
    </source>
</evidence>
<dbReference type="InterPro" id="IPR050863">
    <property type="entry name" value="CenT-Element_Derived"/>
</dbReference>